<dbReference type="RefSeq" id="WP_071248070.1">
    <property type="nucleotide sequence ID" value="NZ_MTPU01000054.1"/>
</dbReference>
<feature type="domain" description="DUF2357" evidence="1">
    <location>
        <begin position="182"/>
        <end position="329"/>
    </location>
</feature>
<name>A0A9Q5W823_9CYAN</name>
<evidence type="ECO:0000259" key="1">
    <source>
        <dbReference type="Pfam" id="PF09823"/>
    </source>
</evidence>
<comment type="caution">
    <text evidence="2">The sequence shown here is derived from an EMBL/GenBank/DDBJ whole genome shotgun (WGS) entry which is preliminary data.</text>
</comment>
<sequence>MRIYPSLFAYLNQHQSPLISDIFALEASHRPILVLELDEDELLSLPSWFIPISQGIYEVGFPYLQPTDLHYDHDHHASLRYVLSLAIPGQGYNLSITDVLDLETIKEEVEIPEWEHRLGNRLDRTASELVRLFIGMFTHISSGTTRINSEANILLSGLSQKLDSVNIEDANLPIVISLDNKYQLHQKLELIGSRLRHQLTRKAELIPVGKIQEMDSYCLRDYIRRPGSTPEEKAGSKQELMGIKRYQDFNTPENKFLVYFARIFHLNCVQYEISNANQFRSQINKIRLVIDLFQQLPTVKTIQNRGYQFTKPNYVLQQNTIYKSFYQAYLEYIRKKHEKENLWGFRNYLLADAIYIYLIVGLLRLQGVNIDPTVGVSCKLIPDQGRYLSPDQNIKVRVFLQTRVCVFGLEKPSNIAMGDWMLTLEIHQLDSMELNSNKLQFPIWVFWYLPSRDVINQMGYYYLHNLRNQELENNGLFAGAIVLYLQDHTQNYSLDDSPSYEELFPNLRLVKLPENFTEQGFSQTVEIIFNTLIEVVGGFTL</sequence>
<dbReference type="AlphaFoldDB" id="A0A9Q5W823"/>
<gene>
    <name evidence="2" type="ORF">CENA302_13535</name>
</gene>
<dbReference type="InterPro" id="IPR018633">
    <property type="entry name" value="DUF2357"/>
</dbReference>
<dbReference type="EMBL" id="MTPU01000054">
    <property type="protein sequence ID" value="OPH08981.1"/>
    <property type="molecule type" value="Genomic_DNA"/>
</dbReference>
<organism evidence="2 3">
    <name type="scientific">Cylindrospermopsis raciborskii CENA302</name>
    <dbReference type="NCBI Taxonomy" id="1170768"/>
    <lineage>
        <taxon>Bacteria</taxon>
        <taxon>Bacillati</taxon>
        <taxon>Cyanobacteriota</taxon>
        <taxon>Cyanophyceae</taxon>
        <taxon>Nostocales</taxon>
        <taxon>Aphanizomenonaceae</taxon>
        <taxon>Cylindrospermopsis</taxon>
    </lineage>
</organism>
<dbReference type="Proteomes" id="UP000190056">
    <property type="component" value="Unassembled WGS sequence"/>
</dbReference>
<accession>A0A9Q5W823</accession>
<evidence type="ECO:0000313" key="3">
    <source>
        <dbReference type="Proteomes" id="UP000190056"/>
    </source>
</evidence>
<evidence type="ECO:0000313" key="2">
    <source>
        <dbReference type="EMBL" id="OPH08981.1"/>
    </source>
</evidence>
<protein>
    <recommendedName>
        <fullName evidence="1">DUF2357 domain-containing protein</fullName>
    </recommendedName>
</protein>
<proteinExistence type="predicted"/>
<reference evidence="2 3" key="1">
    <citation type="submission" date="2017-01" db="EMBL/GenBank/DDBJ databases">
        <authorList>
            <person name="Abreu V.A."/>
            <person name="Popin R.V."/>
            <person name="Rigonato J."/>
            <person name="Andreote A.P."/>
            <person name="Schaker P.C."/>
            <person name="Hoff-Risseti C."/>
            <person name="Alvarenga D.O."/>
            <person name="Varani A.M."/>
            <person name="Fiore M.F."/>
        </authorList>
    </citation>
    <scope>NUCLEOTIDE SEQUENCE [LARGE SCALE GENOMIC DNA]</scope>
    <source>
        <strain evidence="2 3">CENA302</strain>
    </source>
</reference>
<dbReference type="Pfam" id="PF09823">
    <property type="entry name" value="DUF2357"/>
    <property type="match status" value="1"/>
</dbReference>